<proteinExistence type="predicted"/>
<evidence type="ECO:0000313" key="2">
    <source>
        <dbReference type="EMBL" id="SIR63609.1"/>
    </source>
</evidence>
<dbReference type="PROSITE" id="PS51257">
    <property type="entry name" value="PROKAR_LIPOPROTEIN"/>
    <property type="match status" value="1"/>
</dbReference>
<gene>
    <name evidence="2" type="ORF">SAMN05421809_1732</name>
</gene>
<feature type="compositionally biased region" description="Acidic residues" evidence="1">
    <location>
        <begin position="226"/>
        <end position="254"/>
    </location>
</feature>
<dbReference type="GeneID" id="30956281"/>
<feature type="region of interest" description="Disordered" evidence="1">
    <location>
        <begin position="214"/>
        <end position="254"/>
    </location>
</feature>
<dbReference type="AlphaFoldDB" id="A0A1N7CJ36"/>
<dbReference type="EMBL" id="FTNP01000002">
    <property type="protein sequence ID" value="SIR63609.1"/>
    <property type="molecule type" value="Genomic_DNA"/>
</dbReference>
<accession>A0A1N7CJ36</accession>
<evidence type="ECO:0000313" key="3">
    <source>
        <dbReference type="Proteomes" id="UP000185687"/>
    </source>
</evidence>
<evidence type="ECO:0000256" key="1">
    <source>
        <dbReference type="SAM" id="MobiDB-lite"/>
    </source>
</evidence>
<sequence>MMNRRTVLAGAGTAGLVGLSGCLGLAGLDEHASSPAGVERAIRDDTGYEQTEVEEIPIDEGVDLLLYEESVTVLNHLTEHEKTVDMGPAGRQRGAVFLLLTTPQVSVAGQEFNPVGEMNTEELVELVEDNYDDISNITHEEDDDVSLLEQDTTQSRFSAEATFDGTDLDVYLHVTEAVESNDDLLIAIGVYPEYVQAEEEANVRSLIEGVIEDVDEMDGDGGNGDGVDDDDAESDDESDGDDQEDDEDADAIEI</sequence>
<organism evidence="2 3">
    <name type="scientific">Natronorubrum daqingense</name>
    <dbReference type="NCBI Taxonomy" id="588898"/>
    <lineage>
        <taxon>Archaea</taxon>
        <taxon>Methanobacteriati</taxon>
        <taxon>Methanobacteriota</taxon>
        <taxon>Stenosarchaea group</taxon>
        <taxon>Halobacteria</taxon>
        <taxon>Halobacteriales</taxon>
        <taxon>Natrialbaceae</taxon>
        <taxon>Natronorubrum</taxon>
    </lineage>
</organism>
<reference evidence="2 3" key="1">
    <citation type="submission" date="2017-01" db="EMBL/GenBank/DDBJ databases">
        <authorList>
            <person name="Mah S.A."/>
            <person name="Swanson W.J."/>
            <person name="Moy G.W."/>
            <person name="Vacquier V.D."/>
        </authorList>
    </citation>
    <scope>NUCLEOTIDE SEQUENCE [LARGE SCALE GENOMIC DNA]</scope>
    <source>
        <strain evidence="2 3">CGMCC 1.8909</strain>
    </source>
</reference>
<dbReference type="RefSeq" id="WP_236995939.1">
    <property type="nucleotide sequence ID" value="NZ_CP019327.1"/>
</dbReference>
<dbReference type="InterPro" id="IPR045396">
    <property type="entry name" value="DUF6517"/>
</dbReference>
<dbReference type="Pfam" id="PF20127">
    <property type="entry name" value="DUF6517"/>
    <property type="match status" value="1"/>
</dbReference>
<keyword evidence="3" id="KW-1185">Reference proteome</keyword>
<name>A0A1N7CJ36_9EURY</name>
<protein>
    <submittedName>
        <fullName evidence="2">Uncharacterized protein</fullName>
    </submittedName>
</protein>
<dbReference type="Proteomes" id="UP000185687">
    <property type="component" value="Unassembled WGS sequence"/>
</dbReference>